<dbReference type="AlphaFoldDB" id="A0A8B9AK88"/>
<accession>A0A8B9AK88</accession>
<evidence type="ECO:0000313" key="3">
    <source>
        <dbReference type="RefSeq" id="XP_038984438.1"/>
    </source>
</evidence>
<dbReference type="GeneID" id="120111462"/>
<dbReference type="Proteomes" id="UP000228380">
    <property type="component" value="Chromosome 8"/>
</dbReference>
<dbReference type="RefSeq" id="XP_038984438.1">
    <property type="nucleotide sequence ID" value="XM_039128510.1"/>
</dbReference>
<organism evidence="2 3">
    <name type="scientific">Phoenix dactylifera</name>
    <name type="common">Date palm</name>
    <dbReference type="NCBI Taxonomy" id="42345"/>
    <lineage>
        <taxon>Eukaryota</taxon>
        <taxon>Viridiplantae</taxon>
        <taxon>Streptophyta</taxon>
        <taxon>Embryophyta</taxon>
        <taxon>Tracheophyta</taxon>
        <taxon>Spermatophyta</taxon>
        <taxon>Magnoliopsida</taxon>
        <taxon>Liliopsida</taxon>
        <taxon>Arecaceae</taxon>
        <taxon>Coryphoideae</taxon>
        <taxon>Phoeniceae</taxon>
        <taxon>Phoenix</taxon>
    </lineage>
</organism>
<proteinExistence type="predicted"/>
<reference evidence="3" key="2">
    <citation type="submission" date="2025-08" db="UniProtKB">
        <authorList>
            <consortium name="RefSeq"/>
        </authorList>
    </citation>
    <scope>IDENTIFICATION</scope>
    <source>
        <tissue evidence="3">Young leaves</tissue>
    </source>
</reference>
<feature type="region of interest" description="Disordered" evidence="1">
    <location>
        <begin position="143"/>
        <end position="167"/>
    </location>
</feature>
<evidence type="ECO:0000313" key="2">
    <source>
        <dbReference type="Proteomes" id="UP000228380"/>
    </source>
</evidence>
<name>A0A8B9AK88_PHODC</name>
<evidence type="ECO:0000256" key="1">
    <source>
        <dbReference type="SAM" id="MobiDB-lite"/>
    </source>
</evidence>
<gene>
    <name evidence="3" type="primary">LOC120111462</name>
</gene>
<reference evidence="2" key="1">
    <citation type="journal article" date="2019" name="Nat. Commun.">
        <title>Genome-wide association mapping of date palm fruit traits.</title>
        <authorList>
            <person name="Hazzouri K.M."/>
            <person name="Gros-Balthazard M."/>
            <person name="Flowers J.M."/>
            <person name="Copetti D."/>
            <person name="Lemansour A."/>
            <person name="Lebrun M."/>
            <person name="Masmoudi K."/>
            <person name="Ferrand S."/>
            <person name="Dhar M.I."/>
            <person name="Fresquez Z.A."/>
            <person name="Rosas U."/>
            <person name="Zhang J."/>
            <person name="Talag J."/>
            <person name="Lee S."/>
            <person name="Kudrna D."/>
            <person name="Powell R.F."/>
            <person name="Leitch I.J."/>
            <person name="Krueger R.R."/>
            <person name="Wing R.A."/>
            <person name="Amiri K.M.A."/>
            <person name="Purugganan M.D."/>
        </authorList>
    </citation>
    <scope>NUCLEOTIDE SEQUENCE [LARGE SCALE GENOMIC DNA]</scope>
    <source>
        <strain evidence="2">cv. Khalas</strain>
    </source>
</reference>
<keyword evidence="2" id="KW-1185">Reference proteome</keyword>
<sequence length="238" mass="26907">MIRDFSELIRRLSSRHGLHAWRTIASVYTTESHMFICHGLPTYLITSPSARSNLKHWLRPDWRVRAFGIAASPFLSPLSSPPPPPSPLRLPLADHLCLPVDGDHGYITPPDRPIQLSPGTRSSRLHHPVDAPLLLARRLGFSEPTTGSSPSEVKGNNKGQCKSKGSKHTAGFLSERVQVLIPTPSRLTELKSFMSVHWNHILTTFIYVSCILEREMLNEKLSAEHFHCFVYAYDWMRL</sequence>
<protein>
    <submittedName>
        <fullName evidence="3">Uncharacterized protein LOC120111462</fullName>
    </submittedName>
</protein>
<dbReference type="KEGG" id="pda:120111462"/>